<dbReference type="SUPFAM" id="SSF52540">
    <property type="entry name" value="P-loop containing nucleoside triphosphate hydrolases"/>
    <property type="match status" value="2"/>
</dbReference>
<dbReference type="Gene3D" id="3.40.50.300">
    <property type="entry name" value="P-loop containing nucleotide triphosphate hydrolases"/>
    <property type="match status" value="1"/>
</dbReference>
<dbReference type="InterPro" id="IPR023179">
    <property type="entry name" value="GTP-bd_ortho_bundle_sf"/>
</dbReference>
<dbReference type="PANTHER" id="PTHR45782:SF4">
    <property type="entry name" value="MITOCHONDRIAL RIBOSOME-ASSOCIATED GTPASE 1"/>
    <property type="match status" value="1"/>
</dbReference>
<feature type="region of interest" description="Disordered" evidence="3">
    <location>
        <begin position="357"/>
        <end position="380"/>
    </location>
</feature>
<dbReference type="PANTHER" id="PTHR45782">
    <property type="entry name" value="MITOCHONDRIAL RIBOSOME-ASSOCIATED GTPASE 1"/>
    <property type="match status" value="1"/>
</dbReference>
<organism evidence="5 6">
    <name type="scientific">Rhodofomes roseus</name>
    <dbReference type="NCBI Taxonomy" id="34475"/>
    <lineage>
        <taxon>Eukaryota</taxon>
        <taxon>Fungi</taxon>
        <taxon>Dikarya</taxon>
        <taxon>Basidiomycota</taxon>
        <taxon>Agaricomycotina</taxon>
        <taxon>Agaricomycetes</taxon>
        <taxon>Polyporales</taxon>
        <taxon>Rhodofomes</taxon>
    </lineage>
</organism>
<keyword evidence="1" id="KW-0547">Nucleotide-binding</keyword>
<dbReference type="Proteomes" id="UP000814176">
    <property type="component" value="Unassembled WGS sequence"/>
</dbReference>
<protein>
    <submittedName>
        <fullName evidence="5">P-loop containing nucleoside triphosphate hydrolase protein</fullName>
    </submittedName>
</protein>
<name>A0ABQ8KFC7_9APHY</name>
<feature type="region of interest" description="Disordered" evidence="3">
    <location>
        <begin position="397"/>
        <end position="429"/>
    </location>
</feature>
<evidence type="ECO:0000256" key="2">
    <source>
        <dbReference type="ARBA" id="ARBA00023134"/>
    </source>
</evidence>
<evidence type="ECO:0000259" key="4">
    <source>
        <dbReference type="Pfam" id="PF01926"/>
    </source>
</evidence>
<feature type="compositionally biased region" description="Basic and acidic residues" evidence="3">
    <location>
        <begin position="413"/>
        <end position="425"/>
    </location>
</feature>
<dbReference type="Pfam" id="PF01926">
    <property type="entry name" value="MMR_HSR1"/>
    <property type="match status" value="1"/>
</dbReference>
<dbReference type="GeneID" id="72004630"/>
<keyword evidence="2" id="KW-0342">GTP-binding</keyword>
<dbReference type="InterPro" id="IPR006073">
    <property type="entry name" value="GTP-bd"/>
</dbReference>
<comment type="caution">
    <text evidence="5">The sequence shown here is derived from an EMBL/GenBank/DDBJ whole genome shotgun (WGS) entry which is preliminary data.</text>
</comment>
<feature type="domain" description="G" evidence="4">
    <location>
        <begin position="162"/>
        <end position="231"/>
    </location>
</feature>
<sequence length="442" mass="48634">MLTHIPFPILPAPPSWFPGHMLQFQRNLPQLLTRTDVVLELRDARLPLTSINRKFEGVLQTWRRERGAIPTPPPTGEAGPSALPATPRPTGSGLLCERIVVFNKRDLVPEWGIEPFKRAMAAKYPDQRVFFASWNKTRDIKALNELLVGIAKHTPHAPEMNVLVVGMPNVGKSTLLNALRNIGIAGPTPKALRTGAHPGITRSLSTRLKLSIDPLVYAWDSPGVMLPFLGKGESGAERGVKLALIAGIKEGLYDIDALASYLLYRLNVLDPISPAYLKILPPGTQPLTDVYEFLDILAKRLGMLRRGGIRDTARAAVWFVQWWRNEGGFVAAATEHAAVRGWGFDFQWDLANPSDSDKSAGAVAPSDATAVGSDKSQERPDEAVIQARMEACIERFERGVDGEEDDGSNVSKTQEKKQARTELLAKRKAKAERRWAKKVGGV</sequence>
<accession>A0ABQ8KFC7</accession>
<evidence type="ECO:0000256" key="3">
    <source>
        <dbReference type="SAM" id="MobiDB-lite"/>
    </source>
</evidence>
<evidence type="ECO:0000313" key="5">
    <source>
        <dbReference type="EMBL" id="KAH9836329.1"/>
    </source>
</evidence>
<dbReference type="InterPro" id="IPR027417">
    <property type="entry name" value="P-loop_NTPase"/>
</dbReference>
<keyword evidence="5" id="KW-0378">Hydrolase</keyword>
<feature type="region of interest" description="Disordered" evidence="3">
    <location>
        <begin position="64"/>
        <end position="87"/>
    </location>
</feature>
<dbReference type="RefSeq" id="XP_047778614.1">
    <property type="nucleotide sequence ID" value="XM_047923898.1"/>
</dbReference>
<evidence type="ECO:0000313" key="6">
    <source>
        <dbReference type="Proteomes" id="UP000814176"/>
    </source>
</evidence>
<keyword evidence="6" id="KW-1185">Reference proteome</keyword>
<dbReference type="GO" id="GO:0016787">
    <property type="term" value="F:hydrolase activity"/>
    <property type="evidence" value="ECO:0007669"/>
    <property type="project" value="UniProtKB-KW"/>
</dbReference>
<proteinExistence type="predicted"/>
<reference evidence="5 6" key="1">
    <citation type="journal article" date="2021" name="Environ. Microbiol.">
        <title>Gene family expansions and transcriptome signatures uncover fungal adaptations to wood decay.</title>
        <authorList>
            <person name="Hage H."/>
            <person name="Miyauchi S."/>
            <person name="Viragh M."/>
            <person name="Drula E."/>
            <person name="Min B."/>
            <person name="Chaduli D."/>
            <person name="Navarro D."/>
            <person name="Favel A."/>
            <person name="Norest M."/>
            <person name="Lesage-Meessen L."/>
            <person name="Balint B."/>
            <person name="Merenyi Z."/>
            <person name="de Eugenio L."/>
            <person name="Morin E."/>
            <person name="Martinez A.T."/>
            <person name="Baldrian P."/>
            <person name="Stursova M."/>
            <person name="Martinez M.J."/>
            <person name="Novotny C."/>
            <person name="Magnuson J.K."/>
            <person name="Spatafora J.W."/>
            <person name="Maurice S."/>
            <person name="Pangilinan J."/>
            <person name="Andreopoulos W."/>
            <person name="LaButti K."/>
            <person name="Hundley H."/>
            <person name="Na H."/>
            <person name="Kuo A."/>
            <person name="Barry K."/>
            <person name="Lipzen A."/>
            <person name="Henrissat B."/>
            <person name="Riley R."/>
            <person name="Ahrendt S."/>
            <person name="Nagy L.G."/>
            <person name="Grigoriev I.V."/>
            <person name="Martin F."/>
            <person name="Rosso M.N."/>
        </authorList>
    </citation>
    <scope>NUCLEOTIDE SEQUENCE [LARGE SCALE GENOMIC DNA]</scope>
    <source>
        <strain evidence="5 6">CIRM-BRFM 1785</strain>
    </source>
</reference>
<gene>
    <name evidence="5" type="ORF">C8Q71DRAFT_761877</name>
</gene>
<dbReference type="EMBL" id="JADCUA010000011">
    <property type="protein sequence ID" value="KAH9836329.1"/>
    <property type="molecule type" value="Genomic_DNA"/>
</dbReference>
<evidence type="ECO:0000256" key="1">
    <source>
        <dbReference type="ARBA" id="ARBA00022741"/>
    </source>
</evidence>
<dbReference type="Gene3D" id="1.10.1580.10">
    <property type="match status" value="1"/>
</dbReference>